<name>A0A8H7BQG9_9FUNG</name>
<feature type="chain" id="PRO_5034643989" evidence="1">
    <location>
        <begin position="29"/>
        <end position="149"/>
    </location>
</feature>
<organism evidence="2 3">
    <name type="scientific">Apophysomyces ossiformis</name>
    <dbReference type="NCBI Taxonomy" id="679940"/>
    <lineage>
        <taxon>Eukaryota</taxon>
        <taxon>Fungi</taxon>
        <taxon>Fungi incertae sedis</taxon>
        <taxon>Mucoromycota</taxon>
        <taxon>Mucoromycotina</taxon>
        <taxon>Mucoromycetes</taxon>
        <taxon>Mucorales</taxon>
        <taxon>Mucorineae</taxon>
        <taxon>Mucoraceae</taxon>
        <taxon>Apophysomyces</taxon>
    </lineage>
</organism>
<protein>
    <submittedName>
        <fullName evidence="2">Uncharacterized protein</fullName>
    </submittedName>
</protein>
<keyword evidence="3" id="KW-1185">Reference proteome</keyword>
<proteinExistence type="predicted"/>
<dbReference type="EMBL" id="JABAYA010000047">
    <property type="protein sequence ID" value="KAF7727898.1"/>
    <property type="molecule type" value="Genomic_DNA"/>
</dbReference>
<gene>
    <name evidence="2" type="ORF">EC973_006897</name>
</gene>
<evidence type="ECO:0000313" key="3">
    <source>
        <dbReference type="Proteomes" id="UP000605846"/>
    </source>
</evidence>
<evidence type="ECO:0000313" key="2">
    <source>
        <dbReference type="EMBL" id="KAF7727898.1"/>
    </source>
</evidence>
<keyword evidence="1" id="KW-0732">Signal</keyword>
<comment type="caution">
    <text evidence="2">The sequence shown here is derived from an EMBL/GenBank/DDBJ whole genome shotgun (WGS) entry which is preliminary data.</text>
</comment>
<reference evidence="2" key="1">
    <citation type="submission" date="2020-01" db="EMBL/GenBank/DDBJ databases">
        <title>Genome Sequencing of Three Apophysomyces-Like Fungal Strains Confirms a Novel Fungal Genus in the Mucoromycota with divergent Burkholderia-like Endosymbiotic Bacteria.</title>
        <authorList>
            <person name="Stajich J.E."/>
            <person name="Macias A.M."/>
            <person name="Carter-House D."/>
            <person name="Lovett B."/>
            <person name="Kasson L.R."/>
            <person name="Berry K."/>
            <person name="Grigoriev I."/>
            <person name="Chang Y."/>
            <person name="Spatafora J."/>
            <person name="Kasson M.T."/>
        </authorList>
    </citation>
    <scope>NUCLEOTIDE SEQUENCE</scope>
    <source>
        <strain evidence="2">NRRL A-21654</strain>
    </source>
</reference>
<feature type="signal peptide" evidence="1">
    <location>
        <begin position="1"/>
        <end position="28"/>
    </location>
</feature>
<sequence length="149" mass="17104">MKAHSIQIMRFLSAVSVLVVALVSASQARDSNVYEHRLKIVQDEFNEATEKHIKCLTYCDKTDNFCLKTCYANYSTALHGIVTDITRGYFDSCKEEKHHIPEPVEKKCPGAPSASEEPEVHYIGNNRWEVDFNHHPKPWDKPVPEYLRA</sequence>
<dbReference type="AlphaFoldDB" id="A0A8H7BQG9"/>
<dbReference type="Proteomes" id="UP000605846">
    <property type="component" value="Unassembled WGS sequence"/>
</dbReference>
<evidence type="ECO:0000256" key="1">
    <source>
        <dbReference type="SAM" id="SignalP"/>
    </source>
</evidence>
<accession>A0A8H7BQG9</accession>